<dbReference type="SUPFAM" id="SSF55729">
    <property type="entry name" value="Acyl-CoA N-acyltransferases (Nat)"/>
    <property type="match status" value="1"/>
</dbReference>
<dbReference type="PROSITE" id="PS51186">
    <property type="entry name" value="GNAT"/>
    <property type="match status" value="1"/>
</dbReference>
<dbReference type="InterPro" id="IPR052564">
    <property type="entry name" value="N-acetyltrans/Recomb-assoc"/>
</dbReference>
<accession>A0ABM8GIX9</accession>
<organism evidence="2 3">
    <name type="scientific">Frondihabitans sucicola</name>
    <dbReference type="NCBI Taxonomy" id="1268041"/>
    <lineage>
        <taxon>Bacteria</taxon>
        <taxon>Bacillati</taxon>
        <taxon>Actinomycetota</taxon>
        <taxon>Actinomycetes</taxon>
        <taxon>Micrococcales</taxon>
        <taxon>Microbacteriaceae</taxon>
        <taxon>Frondihabitans</taxon>
    </lineage>
</organism>
<sequence>MHLRPYVPADAEPTLDVFRRAIRETAARDYSPEQIAAWSSDDSDRREWAARRAAADTVVAVDEGRVVAFIDVDGLGYIDMLFVDPAFGGRGIAAALLEVVTEAASTAGAESLTTHASLTARGFFERAGFVVVEEQRPVIRGVELTNFVMRRELGGG</sequence>
<keyword evidence="2" id="KW-0012">Acyltransferase</keyword>
<keyword evidence="3" id="KW-1185">Reference proteome</keyword>
<dbReference type="Gene3D" id="3.40.630.30">
    <property type="match status" value="1"/>
</dbReference>
<proteinExistence type="predicted"/>
<dbReference type="Proteomes" id="UP001321486">
    <property type="component" value="Chromosome"/>
</dbReference>
<dbReference type="CDD" id="cd04301">
    <property type="entry name" value="NAT_SF"/>
    <property type="match status" value="1"/>
</dbReference>
<dbReference type="EMBL" id="AP027732">
    <property type="protein sequence ID" value="BDZ48345.1"/>
    <property type="molecule type" value="Genomic_DNA"/>
</dbReference>
<dbReference type="InterPro" id="IPR000182">
    <property type="entry name" value="GNAT_dom"/>
</dbReference>
<feature type="domain" description="N-acetyltransferase" evidence="1">
    <location>
        <begin position="1"/>
        <end position="154"/>
    </location>
</feature>
<reference evidence="3" key="1">
    <citation type="journal article" date="2019" name="Int. J. Syst. Evol. Microbiol.">
        <title>The Global Catalogue of Microorganisms (GCM) 10K type strain sequencing project: providing services to taxonomists for standard genome sequencing and annotation.</title>
        <authorList>
            <consortium name="The Broad Institute Genomics Platform"/>
            <consortium name="The Broad Institute Genome Sequencing Center for Infectious Disease"/>
            <person name="Wu L."/>
            <person name="Ma J."/>
        </authorList>
    </citation>
    <scope>NUCLEOTIDE SEQUENCE [LARGE SCALE GENOMIC DNA]</scope>
    <source>
        <strain evidence="3">NBRC 108728</strain>
    </source>
</reference>
<dbReference type="PANTHER" id="PTHR43451:SF1">
    <property type="entry name" value="ACETYLTRANSFERASE"/>
    <property type="match status" value="1"/>
</dbReference>
<protein>
    <submittedName>
        <fullName evidence="2">Acyltransferase</fullName>
    </submittedName>
</protein>
<keyword evidence="2" id="KW-0808">Transferase</keyword>
<evidence type="ECO:0000313" key="2">
    <source>
        <dbReference type="EMBL" id="BDZ48345.1"/>
    </source>
</evidence>
<dbReference type="InterPro" id="IPR016181">
    <property type="entry name" value="Acyl_CoA_acyltransferase"/>
</dbReference>
<dbReference type="RefSeq" id="WP_286345336.1">
    <property type="nucleotide sequence ID" value="NZ_AP027732.1"/>
</dbReference>
<dbReference type="Pfam" id="PF13673">
    <property type="entry name" value="Acetyltransf_10"/>
    <property type="match status" value="1"/>
</dbReference>
<name>A0ABM8GIX9_9MICO</name>
<evidence type="ECO:0000313" key="3">
    <source>
        <dbReference type="Proteomes" id="UP001321486"/>
    </source>
</evidence>
<gene>
    <name evidence="2" type="primary">yafP</name>
    <name evidence="2" type="ORF">GCM10025867_05860</name>
</gene>
<dbReference type="PANTHER" id="PTHR43451">
    <property type="entry name" value="ACETYLTRANSFERASE (GNAT) FAMILY PROTEIN"/>
    <property type="match status" value="1"/>
</dbReference>
<evidence type="ECO:0000259" key="1">
    <source>
        <dbReference type="PROSITE" id="PS51186"/>
    </source>
</evidence>
<dbReference type="GO" id="GO:0016746">
    <property type="term" value="F:acyltransferase activity"/>
    <property type="evidence" value="ECO:0007669"/>
    <property type="project" value="UniProtKB-KW"/>
</dbReference>